<comment type="caution">
    <text evidence="1">The sequence shown here is derived from an EMBL/GenBank/DDBJ whole genome shotgun (WGS) entry which is preliminary data.</text>
</comment>
<dbReference type="AlphaFoldDB" id="A0A0F9HR18"/>
<sequence>MIQIHQDLPIQSARLLAFSQCSLHSRIYGVRLQIYPLGGEFDVHEKTKAS</sequence>
<evidence type="ECO:0000313" key="1">
    <source>
        <dbReference type="EMBL" id="KKL77617.1"/>
    </source>
</evidence>
<reference evidence="1" key="1">
    <citation type="journal article" date="2015" name="Nature">
        <title>Complex archaea that bridge the gap between prokaryotes and eukaryotes.</title>
        <authorList>
            <person name="Spang A."/>
            <person name="Saw J.H."/>
            <person name="Jorgensen S.L."/>
            <person name="Zaremba-Niedzwiedzka K."/>
            <person name="Martijn J."/>
            <person name="Lind A.E."/>
            <person name="van Eijk R."/>
            <person name="Schleper C."/>
            <person name="Guy L."/>
            <person name="Ettema T.J."/>
        </authorList>
    </citation>
    <scope>NUCLEOTIDE SEQUENCE</scope>
</reference>
<dbReference type="EMBL" id="LAZR01023699">
    <property type="protein sequence ID" value="KKL77617.1"/>
    <property type="molecule type" value="Genomic_DNA"/>
</dbReference>
<organism evidence="1">
    <name type="scientific">marine sediment metagenome</name>
    <dbReference type="NCBI Taxonomy" id="412755"/>
    <lineage>
        <taxon>unclassified sequences</taxon>
        <taxon>metagenomes</taxon>
        <taxon>ecological metagenomes</taxon>
    </lineage>
</organism>
<proteinExistence type="predicted"/>
<name>A0A0F9HR18_9ZZZZ</name>
<accession>A0A0F9HR18</accession>
<protein>
    <submittedName>
        <fullName evidence="1">Uncharacterized protein</fullName>
    </submittedName>
</protein>
<gene>
    <name evidence="1" type="ORF">LCGC14_2033080</name>
</gene>